<proteinExistence type="predicted"/>
<dbReference type="AlphaFoldDB" id="A0A1V9Z5G2"/>
<gene>
    <name evidence="1" type="ORF">THRCLA_22328</name>
</gene>
<dbReference type="Proteomes" id="UP000243217">
    <property type="component" value="Unassembled WGS sequence"/>
</dbReference>
<dbReference type="EMBL" id="JNBS01002268">
    <property type="protein sequence ID" value="OQR93248.1"/>
    <property type="molecule type" value="Genomic_DNA"/>
</dbReference>
<dbReference type="OrthoDB" id="273452at2759"/>
<comment type="caution">
    <text evidence="1">The sequence shown here is derived from an EMBL/GenBank/DDBJ whole genome shotgun (WGS) entry which is preliminary data.</text>
</comment>
<protein>
    <submittedName>
        <fullName evidence="1">Uncharacterized protein</fullName>
    </submittedName>
</protein>
<organism evidence="1 2">
    <name type="scientific">Thraustotheca clavata</name>
    <dbReference type="NCBI Taxonomy" id="74557"/>
    <lineage>
        <taxon>Eukaryota</taxon>
        <taxon>Sar</taxon>
        <taxon>Stramenopiles</taxon>
        <taxon>Oomycota</taxon>
        <taxon>Saprolegniomycetes</taxon>
        <taxon>Saprolegniales</taxon>
        <taxon>Achlyaceae</taxon>
        <taxon>Thraustotheca</taxon>
    </lineage>
</organism>
<sequence>MLVDSIGGKQTVVDQPDFAFVGSPMQNELRDMLVSLQALPHDRLDIVFDGILCHERIIAKRPNSYKPSASGVDVVHHVADTFLFSLDADKKALENSFDRAALVLTDRRYPVFASASAVAKS</sequence>
<evidence type="ECO:0000313" key="1">
    <source>
        <dbReference type="EMBL" id="OQR93248.1"/>
    </source>
</evidence>
<name>A0A1V9Z5G2_9STRA</name>
<reference evidence="1 2" key="1">
    <citation type="journal article" date="2014" name="Genome Biol. Evol.">
        <title>The secreted proteins of Achlya hypogyna and Thraustotheca clavata identify the ancestral oomycete secretome and reveal gene acquisitions by horizontal gene transfer.</title>
        <authorList>
            <person name="Misner I."/>
            <person name="Blouin N."/>
            <person name="Leonard G."/>
            <person name="Richards T.A."/>
            <person name="Lane C.E."/>
        </authorList>
    </citation>
    <scope>NUCLEOTIDE SEQUENCE [LARGE SCALE GENOMIC DNA]</scope>
    <source>
        <strain evidence="1 2">ATCC 34112</strain>
    </source>
</reference>
<keyword evidence="2" id="KW-1185">Reference proteome</keyword>
<evidence type="ECO:0000313" key="2">
    <source>
        <dbReference type="Proteomes" id="UP000243217"/>
    </source>
</evidence>
<accession>A0A1V9Z5G2</accession>